<evidence type="ECO:0000259" key="4">
    <source>
        <dbReference type="SMART" id="SM00327"/>
    </source>
</evidence>
<reference evidence="5" key="1">
    <citation type="submission" date="2022-09" db="EMBL/GenBank/DDBJ databases">
        <title>Comparative genomics and taxonomic characterization of three novel marine species of genus Reichenbachiella exhibiting antioxidant and polysaccharide degradation activities.</title>
        <authorList>
            <person name="Muhammad N."/>
            <person name="Lee Y.-J."/>
            <person name="Ko J."/>
            <person name="Kim S.-G."/>
        </authorList>
    </citation>
    <scope>NUCLEOTIDE SEQUENCE</scope>
    <source>
        <strain evidence="5">BKB1-1</strain>
    </source>
</reference>
<dbReference type="RefSeq" id="WP_262309371.1">
    <property type="nucleotide sequence ID" value="NZ_CP106679.1"/>
</dbReference>
<dbReference type="Pfam" id="PF13181">
    <property type="entry name" value="TPR_8"/>
    <property type="match status" value="2"/>
</dbReference>
<accession>A0ABY6CN70</accession>
<dbReference type="Proteomes" id="UP001065174">
    <property type="component" value="Chromosome"/>
</dbReference>
<organism evidence="5 6">
    <name type="scientific">Reichenbachiella agarivorans</name>
    <dbReference type="NCBI Taxonomy" id="2979464"/>
    <lineage>
        <taxon>Bacteria</taxon>
        <taxon>Pseudomonadati</taxon>
        <taxon>Bacteroidota</taxon>
        <taxon>Cytophagia</taxon>
        <taxon>Cytophagales</taxon>
        <taxon>Reichenbachiellaceae</taxon>
        <taxon>Reichenbachiella</taxon>
    </lineage>
</organism>
<dbReference type="SMART" id="SM00327">
    <property type="entry name" value="VWA"/>
    <property type="match status" value="1"/>
</dbReference>
<keyword evidence="3" id="KW-1133">Transmembrane helix</keyword>
<dbReference type="InterPro" id="IPR002035">
    <property type="entry name" value="VWF_A"/>
</dbReference>
<feature type="compositionally biased region" description="Basic and acidic residues" evidence="2">
    <location>
        <begin position="469"/>
        <end position="483"/>
    </location>
</feature>
<keyword evidence="6" id="KW-1185">Reference proteome</keyword>
<feature type="region of interest" description="Disordered" evidence="2">
    <location>
        <begin position="465"/>
        <end position="501"/>
    </location>
</feature>
<evidence type="ECO:0000256" key="3">
    <source>
        <dbReference type="SAM" id="Phobius"/>
    </source>
</evidence>
<dbReference type="PANTHER" id="PTHR22550">
    <property type="entry name" value="SPORE GERMINATION PROTEIN"/>
    <property type="match status" value="1"/>
</dbReference>
<keyword evidence="3" id="KW-0472">Membrane</keyword>
<evidence type="ECO:0000313" key="6">
    <source>
        <dbReference type="Proteomes" id="UP001065174"/>
    </source>
</evidence>
<feature type="domain" description="VWFA" evidence="4">
    <location>
        <begin position="99"/>
        <end position="314"/>
    </location>
</feature>
<sequence length="572" mass="64355">MLDGLFPIDWEVFHFLRPRFLWLIIPIVLILLLGLVSFAQEIRWKVVIAPHLRPYVIQKGNQRTKAWMNFALLLMLCLGVLALAGPTWKTIKLPGRVLETPMVIVLDLSQSMMAEDLQPNRLERAKFKIQDLLEKNPRARVALVGFAGTAHTIVPLSWDYEIINSHIKGLKPSVMPYPGSDLGAALVLADTIMSVTDAPGTVVILTDDFDDSLFSIFKDFTERTQNKIEILPMNTPGGSTIPTRWGRGTMKDSDGHPAYSSINQATLNKLGSLEGVTVNAMTLDDSDVEVISKKIAAHLKFTEQPKEKKDDWRDAGWLLIFPMAFLALFWFRKGWVIYAVSLFLLSSCGQIETFEDLWFTKNYQGQKLANEGKYEMAGDRFDDMMHKGVAYYKAGDYDQAIKAFDQDTTAIGAYNLGLAYFQNGDTIAALMAFDQAVALDPQLQPARSNQQALGRLVGTDGMSVGTAAEEDHSSQAKMKRNDSMEDLSGGGQEATKKDMEKKRLEENVASNIHKGKELDMPPKDMDIEIQKQNDTNIIMQKVDDDPSMFLQRKFEYQVRKDQIKPKANETKW</sequence>
<keyword evidence="3" id="KW-0812">Transmembrane</keyword>
<proteinExistence type="predicted"/>
<evidence type="ECO:0000256" key="2">
    <source>
        <dbReference type="SAM" id="MobiDB-lite"/>
    </source>
</evidence>
<dbReference type="Pfam" id="PF13519">
    <property type="entry name" value="VWA_2"/>
    <property type="match status" value="1"/>
</dbReference>
<dbReference type="SMART" id="SM00028">
    <property type="entry name" value="TPR"/>
    <property type="match status" value="2"/>
</dbReference>
<dbReference type="Gene3D" id="3.40.50.410">
    <property type="entry name" value="von Willebrand factor, type A domain"/>
    <property type="match status" value="1"/>
</dbReference>
<keyword evidence="1" id="KW-0802">TPR repeat</keyword>
<dbReference type="PROSITE" id="PS50005">
    <property type="entry name" value="TPR"/>
    <property type="match status" value="1"/>
</dbReference>
<gene>
    <name evidence="5" type="ORF">N6H18_16425</name>
</gene>
<evidence type="ECO:0000313" key="5">
    <source>
        <dbReference type="EMBL" id="UXP31932.1"/>
    </source>
</evidence>
<evidence type="ECO:0000256" key="1">
    <source>
        <dbReference type="PROSITE-ProRule" id="PRU00339"/>
    </source>
</evidence>
<dbReference type="SUPFAM" id="SSF53300">
    <property type="entry name" value="vWA-like"/>
    <property type="match status" value="1"/>
</dbReference>
<feature type="transmembrane region" description="Helical" evidence="3">
    <location>
        <begin position="67"/>
        <end position="88"/>
    </location>
</feature>
<dbReference type="InterPro" id="IPR050768">
    <property type="entry name" value="UPF0353/GerABKA_families"/>
</dbReference>
<feature type="transmembrane region" description="Helical" evidence="3">
    <location>
        <begin position="20"/>
        <end position="39"/>
    </location>
</feature>
<dbReference type="Gene3D" id="1.25.40.10">
    <property type="entry name" value="Tetratricopeptide repeat domain"/>
    <property type="match status" value="1"/>
</dbReference>
<feature type="repeat" description="TPR" evidence="1">
    <location>
        <begin position="410"/>
        <end position="443"/>
    </location>
</feature>
<dbReference type="SUPFAM" id="SSF48452">
    <property type="entry name" value="TPR-like"/>
    <property type="match status" value="1"/>
</dbReference>
<name>A0ABY6CN70_9BACT</name>
<protein>
    <submittedName>
        <fullName evidence="5">VWA domain-containing protein</fullName>
    </submittedName>
</protein>
<dbReference type="InterPro" id="IPR011990">
    <property type="entry name" value="TPR-like_helical_dom_sf"/>
</dbReference>
<dbReference type="InterPro" id="IPR019734">
    <property type="entry name" value="TPR_rpt"/>
</dbReference>
<dbReference type="EMBL" id="CP106679">
    <property type="protein sequence ID" value="UXP31932.1"/>
    <property type="molecule type" value="Genomic_DNA"/>
</dbReference>
<dbReference type="PANTHER" id="PTHR22550:SF14">
    <property type="entry name" value="VWFA DOMAIN-CONTAINING PROTEIN"/>
    <property type="match status" value="1"/>
</dbReference>
<dbReference type="InterPro" id="IPR036465">
    <property type="entry name" value="vWFA_dom_sf"/>
</dbReference>